<accession>L2F9V4</accession>
<sequence length="159" mass="19063">MKNQSFIQIDNELLPSFYRKILLTSCLVALLMLIWLLPLAVMYRGALSVLLFGCLWLYQIRQHHLVNISSLRKNSQYIEKYDFLVWHLQLFQGYFFTPYGHKSDIYQAKLQKIYDMDRVLWLKFGVFEPFVKSLSVQIWQDQVDANTWRQLKILANHEL</sequence>
<keyword evidence="1" id="KW-1133">Transmembrane helix</keyword>
<reference evidence="2 3" key="1">
    <citation type="journal article" date="2013" name="Genome Announc.">
        <title>Genome Sequence of Moraxella macacae 0408225, a Novel Bacterial Species Isolated from a Cynomolgus Macaque with Epistaxis.</title>
        <authorList>
            <person name="Ladner J.T."/>
            <person name="Whitehouse C.A."/>
            <person name="Koroleva G.I."/>
            <person name="Palacios G.F."/>
        </authorList>
    </citation>
    <scope>NUCLEOTIDE SEQUENCE [LARGE SCALE GENOMIC DNA]</scope>
    <source>
        <strain evidence="2 3">0408225</strain>
    </source>
</reference>
<evidence type="ECO:0000256" key="1">
    <source>
        <dbReference type="SAM" id="Phobius"/>
    </source>
</evidence>
<dbReference type="AlphaFoldDB" id="L2F9V4"/>
<dbReference type="Proteomes" id="UP000023795">
    <property type="component" value="Unassembled WGS sequence"/>
</dbReference>
<dbReference type="OrthoDB" id="6647437at2"/>
<proteinExistence type="predicted"/>
<name>L2F9V4_9GAMM</name>
<organism evidence="2 3">
    <name type="scientific">Moraxella macacae 0408225</name>
    <dbReference type="NCBI Taxonomy" id="1230338"/>
    <lineage>
        <taxon>Bacteria</taxon>
        <taxon>Pseudomonadati</taxon>
        <taxon>Pseudomonadota</taxon>
        <taxon>Gammaproteobacteria</taxon>
        <taxon>Moraxellales</taxon>
        <taxon>Moraxellaceae</taxon>
        <taxon>Moraxella</taxon>
    </lineage>
</organism>
<evidence type="ECO:0000313" key="3">
    <source>
        <dbReference type="Proteomes" id="UP000023795"/>
    </source>
</evidence>
<dbReference type="EMBL" id="ANIN01000001">
    <property type="protein sequence ID" value="ELA09670.1"/>
    <property type="molecule type" value="Genomic_DNA"/>
</dbReference>
<comment type="caution">
    <text evidence="2">The sequence shown here is derived from an EMBL/GenBank/DDBJ whole genome shotgun (WGS) entry which is preliminary data.</text>
</comment>
<keyword evidence="1" id="KW-0812">Transmembrane</keyword>
<dbReference type="PATRIC" id="fig|1230338.3.peg.1013"/>
<dbReference type="eggNOG" id="ENOG5034A10">
    <property type="taxonomic scope" value="Bacteria"/>
</dbReference>
<protein>
    <submittedName>
        <fullName evidence="2">Uncharacterized protein</fullName>
    </submittedName>
</protein>
<gene>
    <name evidence="2" type="ORF">MOMA_04670</name>
</gene>
<keyword evidence="3" id="KW-1185">Reference proteome</keyword>
<keyword evidence="1" id="KW-0472">Membrane</keyword>
<dbReference type="STRING" id="1230338.MOMA_04670"/>
<evidence type="ECO:0000313" key="2">
    <source>
        <dbReference type="EMBL" id="ELA09670.1"/>
    </source>
</evidence>
<feature type="transmembrane region" description="Helical" evidence="1">
    <location>
        <begin position="21"/>
        <end position="37"/>
    </location>
</feature>
<dbReference type="RefSeq" id="WP_009767488.1">
    <property type="nucleotide sequence ID" value="NZ_ANIN01000001.1"/>
</dbReference>